<gene>
    <name evidence="1" type="ORF">CASFOL_034404</name>
</gene>
<accession>A0ABD3BXD1</accession>
<evidence type="ECO:0000313" key="1">
    <source>
        <dbReference type="EMBL" id="KAL3621744.1"/>
    </source>
</evidence>
<dbReference type="EMBL" id="JAVIJP010000063">
    <property type="protein sequence ID" value="KAL3621744.1"/>
    <property type="molecule type" value="Genomic_DNA"/>
</dbReference>
<keyword evidence="2" id="KW-1185">Reference proteome</keyword>
<dbReference type="AlphaFoldDB" id="A0ABD3BXD1"/>
<dbReference type="Proteomes" id="UP001632038">
    <property type="component" value="Unassembled WGS sequence"/>
</dbReference>
<reference evidence="2" key="1">
    <citation type="journal article" date="2024" name="IScience">
        <title>Strigolactones Initiate the Formation of Haustorium-like Structures in Castilleja.</title>
        <authorList>
            <person name="Buerger M."/>
            <person name="Peterson D."/>
            <person name="Chory J."/>
        </authorList>
    </citation>
    <scope>NUCLEOTIDE SEQUENCE [LARGE SCALE GENOMIC DNA]</scope>
</reference>
<evidence type="ECO:0000313" key="2">
    <source>
        <dbReference type="Proteomes" id="UP001632038"/>
    </source>
</evidence>
<sequence length="151" mass="16673">MNGSCLSFDNPIRDAISRIRFAPVSNNLLISSWDSLVFDFTMRINVNSDWKLRLTAQLCSTVVSRASELLSVLIPMVLFSGISSSTQPSDVIAVSKTAELNKLLVDCNFPSICIHSGMSQEESVTTKWNNDDAEERVAIFDVGLTCGEFFI</sequence>
<protein>
    <submittedName>
        <fullName evidence="1">Uncharacterized protein</fullName>
    </submittedName>
</protein>
<comment type="caution">
    <text evidence="1">The sequence shown here is derived from an EMBL/GenBank/DDBJ whole genome shotgun (WGS) entry which is preliminary data.</text>
</comment>
<proteinExistence type="predicted"/>
<organism evidence="1 2">
    <name type="scientific">Castilleja foliolosa</name>
    <dbReference type="NCBI Taxonomy" id="1961234"/>
    <lineage>
        <taxon>Eukaryota</taxon>
        <taxon>Viridiplantae</taxon>
        <taxon>Streptophyta</taxon>
        <taxon>Embryophyta</taxon>
        <taxon>Tracheophyta</taxon>
        <taxon>Spermatophyta</taxon>
        <taxon>Magnoliopsida</taxon>
        <taxon>eudicotyledons</taxon>
        <taxon>Gunneridae</taxon>
        <taxon>Pentapetalae</taxon>
        <taxon>asterids</taxon>
        <taxon>lamiids</taxon>
        <taxon>Lamiales</taxon>
        <taxon>Orobanchaceae</taxon>
        <taxon>Pedicularideae</taxon>
        <taxon>Castillejinae</taxon>
        <taxon>Castilleja</taxon>
    </lineage>
</organism>
<name>A0ABD3BXD1_9LAMI</name>